<evidence type="ECO:0000313" key="2">
    <source>
        <dbReference type="Proteomes" id="UP001552521"/>
    </source>
</evidence>
<keyword evidence="2" id="KW-1185">Reference proteome</keyword>
<gene>
    <name evidence="1" type="ORF">AB0K36_17715</name>
</gene>
<name>A0ABV3HVM0_9ACTN</name>
<comment type="caution">
    <text evidence="1">The sequence shown here is derived from an EMBL/GenBank/DDBJ whole genome shotgun (WGS) entry which is preliminary data.</text>
</comment>
<protein>
    <submittedName>
        <fullName evidence="1">Uncharacterized protein</fullName>
    </submittedName>
</protein>
<sequence>MASAVPAGGQVVGAGCRSYRPGGCTYVLDPAARVHRDGDVFTGVVKAVAPFAVEVGLDALRARAGEPARPAAQRTGR</sequence>
<reference evidence="1 2" key="1">
    <citation type="submission" date="2024-06" db="EMBL/GenBank/DDBJ databases">
        <title>The Natural Products Discovery Center: Release of the First 8490 Sequenced Strains for Exploring Actinobacteria Biosynthetic Diversity.</title>
        <authorList>
            <person name="Kalkreuter E."/>
            <person name="Kautsar S.A."/>
            <person name="Yang D."/>
            <person name="Bader C.D."/>
            <person name="Teijaro C.N."/>
            <person name="Fluegel L."/>
            <person name="Davis C.M."/>
            <person name="Simpson J.R."/>
            <person name="Lauterbach L."/>
            <person name="Steele A.D."/>
            <person name="Gui C."/>
            <person name="Meng S."/>
            <person name="Li G."/>
            <person name="Viehrig K."/>
            <person name="Ye F."/>
            <person name="Su P."/>
            <person name="Kiefer A.F."/>
            <person name="Nichols A."/>
            <person name="Cepeda A.J."/>
            <person name="Yan W."/>
            <person name="Fan B."/>
            <person name="Jiang Y."/>
            <person name="Adhikari A."/>
            <person name="Zheng C.-J."/>
            <person name="Schuster L."/>
            <person name="Cowan T.M."/>
            <person name="Smanski M.J."/>
            <person name="Chevrette M.G."/>
            <person name="De Carvalho L.P.S."/>
            <person name="Shen B."/>
        </authorList>
    </citation>
    <scope>NUCLEOTIDE SEQUENCE [LARGE SCALE GENOMIC DNA]</scope>
    <source>
        <strain evidence="1 2">NPDC049344</strain>
    </source>
</reference>
<accession>A0ABV3HVM0</accession>
<dbReference type="EMBL" id="JBFAQK010000022">
    <property type="protein sequence ID" value="MEV4682610.1"/>
    <property type="molecule type" value="Genomic_DNA"/>
</dbReference>
<dbReference type="RefSeq" id="WP_364594997.1">
    <property type="nucleotide sequence ID" value="NZ_JBFAQK010000022.1"/>
</dbReference>
<organism evidence="1 2">
    <name type="scientific">Streptomyces kurssanovii</name>
    <dbReference type="NCBI Taxonomy" id="67312"/>
    <lineage>
        <taxon>Bacteria</taxon>
        <taxon>Bacillati</taxon>
        <taxon>Actinomycetota</taxon>
        <taxon>Actinomycetes</taxon>
        <taxon>Kitasatosporales</taxon>
        <taxon>Streptomycetaceae</taxon>
        <taxon>Streptomyces</taxon>
    </lineage>
</organism>
<dbReference type="Proteomes" id="UP001552521">
    <property type="component" value="Unassembled WGS sequence"/>
</dbReference>
<proteinExistence type="predicted"/>
<evidence type="ECO:0000313" key="1">
    <source>
        <dbReference type="EMBL" id="MEV4682610.1"/>
    </source>
</evidence>